<evidence type="ECO:0000313" key="6">
    <source>
        <dbReference type="Proteomes" id="UP000004793"/>
    </source>
</evidence>
<keyword evidence="3" id="KW-0804">Transcription</keyword>
<evidence type="ECO:0000259" key="4">
    <source>
        <dbReference type="PROSITE" id="PS50987"/>
    </source>
</evidence>
<evidence type="ECO:0000256" key="1">
    <source>
        <dbReference type="ARBA" id="ARBA00023015"/>
    </source>
</evidence>
<keyword evidence="2" id="KW-0238">DNA-binding</keyword>
<accession>A0A7U6GDF1</accession>
<dbReference type="Proteomes" id="UP000004793">
    <property type="component" value="Chromosome"/>
</dbReference>
<dbReference type="PANTHER" id="PTHR33154">
    <property type="entry name" value="TRANSCRIPTIONAL REGULATOR, ARSR FAMILY"/>
    <property type="match status" value="1"/>
</dbReference>
<reference evidence="5 6" key="1">
    <citation type="submission" date="2011-01" db="EMBL/GenBank/DDBJ databases">
        <title>Whole genome sequence of Caldisericum exile AZM16c01.</title>
        <authorList>
            <person name="Narita-Yamada S."/>
            <person name="Kawakoshi A."/>
            <person name="Nakamura S."/>
            <person name="Sasagawa M."/>
            <person name="Fukada J."/>
            <person name="Sekine M."/>
            <person name="Kato Y."/>
            <person name="Fukai R."/>
            <person name="Sasaki K."/>
            <person name="Hanamaki A."/>
            <person name="Narita H."/>
            <person name="Konno Y."/>
            <person name="Mori K."/>
            <person name="Yamazaki S."/>
            <person name="Suzuki K."/>
            <person name="Fujita N."/>
        </authorList>
    </citation>
    <scope>NUCLEOTIDE SEQUENCE [LARGE SCALE GENOMIC DNA]</scope>
    <source>
        <strain evidence="6">DSM 21853 / NBRC 104410 / AZM16c01</strain>
    </source>
</reference>
<proteinExistence type="predicted"/>
<dbReference type="InterPro" id="IPR036388">
    <property type="entry name" value="WH-like_DNA-bd_sf"/>
</dbReference>
<dbReference type="InterPro" id="IPR001845">
    <property type="entry name" value="HTH_ArsR_DNA-bd_dom"/>
</dbReference>
<feature type="domain" description="HTH arsR-type" evidence="4">
    <location>
        <begin position="1"/>
        <end position="92"/>
    </location>
</feature>
<organism evidence="5 6">
    <name type="scientific">Caldisericum exile (strain DSM 21853 / NBRC 104410 / AZM16c01)</name>
    <dbReference type="NCBI Taxonomy" id="511051"/>
    <lineage>
        <taxon>Bacteria</taxon>
        <taxon>Pseudomonadati</taxon>
        <taxon>Caldisericota/Cryosericota group</taxon>
        <taxon>Caldisericota</taxon>
        <taxon>Caldisericia</taxon>
        <taxon>Caldisericales</taxon>
        <taxon>Caldisericaceae</taxon>
        <taxon>Caldisericum</taxon>
    </lineage>
</organism>
<sequence length="127" mass="14646">MSKYDSIFKAIGDEKRLKLLLLIIKGGKEYYVCELTYAMGENQYNISKYLRELKLAGLLKERKIGRGVLYSLENGDEFNNRLFALLNGIPNEYIKDAIIRLNYVVSNRANDQCVNIAKLDNIKSKFN</sequence>
<dbReference type="Gene3D" id="1.10.10.10">
    <property type="entry name" value="Winged helix-like DNA-binding domain superfamily/Winged helix DNA-binding domain"/>
    <property type="match status" value="1"/>
</dbReference>
<dbReference type="InterPro" id="IPR036390">
    <property type="entry name" value="WH_DNA-bd_sf"/>
</dbReference>
<dbReference type="EMBL" id="AP012051">
    <property type="protein sequence ID" value="BAL80368.1"/>
    <property type="molecule type" value="Genomic_DNA"/>
</dbReference>
<dbReference type="InterPro" id="IPR051081">
    <property type="entry name" value="HTH_MetalResp_TranReg"/>
</dbReference>
<protein>
    <submittedName>
        <fullName evidence="5">ArsR family transcriptional regulator</fullName>
    </submittedName>
</protein>
<dbReference type="AlphaFoldDB" id="A0A7U6GDF1"/>
<dbReference type="OrthoDB" id="9790747at2"/>
<dbReference type="GO" id="GO:0003677">
    <property type="term" value="F:DNA binding"/>
    <property type="evidence" value="ECO:0007669"/>
    <property type="project" value="UniProtKB-KW"/>
</dbReference>
<dbReference type="NCBIfam" id="NF033788">
    <property type="entry name" value="HTH_metalloreg"/>
    <property type="match status" value="1"/>
</dbReference>
<evidence type="ECO:0000256" key="2">
    <source>
        <dbReference type="ARBA" id="ARBA00023125"/>
    </source>
</evidence>
<dbReference type="RefSeq" id="WP_014452775.1">
    <property type="nucleotide sequence ID" value="NC_017096.1"/>
</dbReference>
<keyword evidence="6" id="KW-1185">Reference proteome</keyword>
<dbReference type="SMART" id="SM00418">
    <property type="entry name" value="HTH_ARSR"/>
    <property type="match status" value="1"/>
</dbReference>
<dbReference type="PROSITE" id="PS50987">
    <property type="entry name" value="HTH_ARSR_2"/>
    <property type="match status" value="1"/>
</dbReference>
<name>A0A7U6GDF1_CALEA</name>
<dbReference type="SUPFAM" id="SSF46785">
    <property type="entry name" value="Winged helix' DNA-binding domain"/>
    <property type="match status" value="1"/>
</dbReference>
<keyword evidence="1" id="KW-0805">Transcription regulation</keyword>
<gene>
    <name evidence="5" type="ordered locus">CSE_02420</name>
</gene>
<dbReference type="CDD" id="cd00090">
    <property type="entry name" value="HTH_ARSR"/>
    <property type="match status" value="1"/>
</dbReference>
<dbReference type="GO" id="GO:0003700">
    <property type="term" value="F:DNA-binding transcription factor activity"/>
    <property type="evidence" value="ECO:0007669"/>
    <property type="project" value="InterPro"/>
</dbReference>
<evidence type="ECO:0000313" key="5">
    <source>
        <dbReference type="EMBL" id="BAL80368.1"/>
    </source>
</evidence>
<dbReference type="KEGG" id="cex:CSE_02420"/>
<dbReference type="InterPro" id="IPR011991">
    <property type="entry name" value="ArsR-like_HTH"/>
</dbReference>
<dbReference type="Pfam" id="PF01022">
    <property type="entry name" value="HTH_5"/>
    <property type="match status" value="1"/>
</dbReference>
<evidence type="ECO:0000256" key="3">
    <source>
        <dbReference type="ARBA" id="ARBA00023163"/>
    </source>
</evidence>
<dbReference type="PANTHER" id="PTHR33154:SF18">
    <property type="entry name" value="ARSENICAL RESISTANCE OPERON REPRESSOR"/>
    <property type="match status" value="1"/>
</dbReference>
<dbReference type="PRINTS" id="PR00778">
    <property type="entry name" value="HTHARSR"/>
</dbReference>